<comment type="caution">
    <text evidence="2">The sequence shown here is derived from an EMBL/GenBank/DDBJ whole genome shotgun (WGS) entry which is preliminary data.</text>
</comment>
<dbReference type="EMBL" id="JAMWBK010000005">
    <property type="protein sequence ID" value="KAJ8904545.1"/>
    <property type="molecule type" value="Genomic_DNA"/>
</dbReference>
<name>A0AAV8UPT0_9RHOD</name>
<protein>
    <recommendedName>
        <fullName evidence="1">Complex 1 LYR protein domain-containing protein</fullName>
    </recommendedName>
</protein>
<organism evidence="2 3">
    <name type="scientific">Rhodosorus marinus</name>
    <dbReference type="NCBI Taxonomy" id="101924"/>
    <lineage>
        <taxon>Eukaryota</taxon>
        <taxon>Rhodophyta</taxon>
        <taxon>Stylonematophyceae</taxon>
        <taxon>Stylonematales</taxon>
        <taxon>Stylonemataceae</taxon>
        <taxon>Rhodosorus</taxon>
    </lineage>
</organism>
<gene>
    <name evidence="2" type="ORF">NDN08_001063</name>
</gene>
<evidence type="ECO:0000313" key="2">
    <source>
        <dbReference type="EMBL" id="KAJ8904545.1"/>
    </source>
</evidence>
<reference evidence="2 3" key="1">
    <citation type="journal article" date="2023" name="Nat. Commun.">
        <title>Origin of minicircular mitochondrial genomes in red algae.</title>
        <authorList>
            <person name="Lee Y."/>
            <person name="Cho C.H."/>
            <person name="Lee Y.M."/>
            <person name="Park S.I."/>
            <person name="Yang J.H."/>
            <person name="West J.A."/>
            <person name="Bhattacharya D."/>
            <person name="Yoon H.S."/>
        </authorList>
    </citation>
    <scope>NUCLEOTIDE SEQUENCE [LARGE SCALE GENOMIC DNA]</scope>
    <source>
        <strain evidence="2 3">CCMP1338</strain>
        <tissue evidence="2">Whole cell</tissue>
    </source>
</reference>
<accession>A0AAV8UPT0</accession>
<dbReference type="Pfam" id="PF05347">
    <property type="entry name" value="Complex1_LYR"/>
    <property type="match status" value="1"/>
</dbReference>
<keyword evidence="3" id="KW-1185">Reference proteome</keyword>
<dbReference type="AlphaFoldDB" id="A0AAV8UPT0"/>
<dbReference type="Proteomes" id="UP001157974">
    <property type="component" value="Unassembled WGS sequence"/>
</dbReference>
<evidence type="ECO:0000259" key="1">
    <source>
        <dbReference type="Pfam" id="PF05347"/>
    </source>
</evidence>
<dbReference type="InterPro" id="IPR008011">
    <property type="entry name" value="Complex1_LYR_dom"/>
</dbReference>
<proteinExistence type="predicted"/>
<feature type="domain" description="Complex 1 LYR protein" evidence="1">
    <location>
        <begin position="20"/>
        <end position="64"/>
    </location>
</feature>
<sequence length="91" mass="10695">MCVKEKSHQMSSFGPSHRQNILILYRRFLREVRSKETYDAKKMREYVKGEFKDKMGSTDPTFVDLEVNLALRTLESLRSSHAHGFNVFLVK</sequence>
<evidence type="ECO:0000313" key="3">
    <source>
        <dbReference type="Proteomes" id="UP001157974"/>
    </source>
</evidence>